<evidence type="ECO:0000313" key="3">
    <source>
        <dbReference type="EMBL" id="KAK1738692.1"/>
    </source>
</evidence>
<dbReference type="Pfam" id="PF03457">
    <property type="entry name" value="HA"/>
    <property type="match status" value="3"/>
</dbReference>
<organism evidence="3 4">
    <name type="scientific">Skeletonema marinoi</name>
    <dbReference type="NCBI Taxonomy" id="267567"/>
    <lineage>
        <taxon>Eukaryota</taxon>
        <taxon>Sar</taxon>
        <taxon>Stramenopiles</taxon>
        <taxon>Ochrophyta</taxon>
        <taxon>Bacillariophyta</taxon>
        <taxon>Coscinodiscophyceae</taxon>
        <taxon>Thalassiosirophycidae</taxon>
        <taxon>Thalassiosirales</taxon>
        <taxon>Skeletonemataceae</taxon>
        <taxon>Skeletonema</taxon>
        <taxon>Skeletonema marinoi-dohrnii complex</taxon>
    </lineage>
</organism>
<name>A0AAD8Y3B7_9STRA</name>
<keyword evidence="3" id="KW-0067">ATP-binding</keyword>
<dbReference type="PANTHER" id="PTHR33418">
    <property type="entry name" value="HELICASE-ASSOCIATED"/>
    <property type="match status" value="1"/>
</dbReference>
<dbReference type="PANTHER" id="PTHR33418:SF1">
    <property type="entry name" value="HELICASE-ASSOCIATED DOMAIN-CONTAINING PROTEIN"/>
    <property type="match status" value="1"/>
</dbReference>
<comment type="caution">
    <text evidence="3">The sequence shown here is derived from an EMBL/GenBank/DDBJ whole genome shotgun (WGS) entry which is preliminary data.</text>
</comment>
<reference evidence="3" key="1">
    <citation type="submission" date="2023-06" db="EMBL/GenBank/DDBJ databases">
        <title>Survivors Of The Sea: Transcriptome response of Skeletonema marinoi to long-term dormancy.</title>
        <authorList>
            <person name="Pinder M.I.M."/>
            <person name="Kourtchenko O."/>
            <person name="Robertson E.K."/>
            <person name="Larsson T."/>
            <person name="Maumus F."/>
            <person name="Osuna-Cruz C.M."/>
            <person name="Vancaester E."/>
            <person name="Stenow R."/>
            <person name="Vandepoele K."/>
            <person name="Ploug H."/>
            <person name="Bruchert V."/>
            <person name="Godhe A."/>
            <person name="Topel M."/>
        </authorList>
    </citation>
    <scope>NUCLEOTIDE SEQUENCE</scope>
    <source>
        <strain evidence="3">R05AC</strain>
    </source>
</reference>
<dbReference type="Proteomes" id="UP001224775">
    <property type="component" value="Unassembled WGS sequence"/>
</dbReference>
<evidence type="ECO:0000313" key="4">
    <source>
        <dbReference type="Proteomes" id="UP001224775"/>
    </source>
</evidence>
<dbReference type="InterPro" id="IPR005114">
    <property type="entry name" value="Helicase_assoc"/>
</dbReference>
<keyword evidence="3" id="KW-0378">Hydrolase</keyword>
<protein>
    <submittedName>
        <fullName evidence="3">Helicase-associated domain-containing protein</fullName>
    </submittedName>
</protein>
<feature type="signal peptide" evidence="1">
    <location>
        <begin position="1"/>
        <end position="25"/>
    </location>
</feature>
<dbReference type="AlphaFoldDB" id="A0AAD8Y3B7"/>
<evidence type="ECO:0000256" key="1">
    <source>
        <dbReference type="SAM" id="SignalP"/>
    </source>
</evidence>
<keyword evidence="4" id="KW-1185">Reference proteome</keyword>
<dbReference type="Gene3D" id="6.10.140.530">
    <property type="match status" value="3"/>
</dbReference>
<keyword evidence="3" id="KW-0547">Nucleotide-binding</keyword>
<feature type="chain" id="PRO_5042261392" evidence="1">
    <location>
        <begin position="26"/>
        <end position="306"/>
    </location>
</feature>
<gene>
    <name evidence="3" type="ORF">QTG54_010722</name>
</gene>
<feature type="domain" description="Helicase-associated" evidence="2">
    <location>
        <begin position="226"/>
        <end position="293"/>
    </location>
</feature>
<dbReference type="EMBL" id="JATAAI010000020">
    <property type="protein sequence ID" value="KAK1738692.1"/>
    <property type="molecule type" value="Genomic_DNA"/>
</dbReference>
<sequence>MRRQLCLHFVEHLLIIISTTSLTCGLVPAHNLNNRHATIHSTTNRARILAATTTDDTDAATTTIVDEQLTKQLGSAFTQKLTELEEYKKKHGNCLVPRRYEENPSLGNFVNKQRQSYRKFLMGEKSSMNDRRINALNQLGFVWDASSTPRSSHSDKAWQKMYSELTKFHATNGHCRVPSTSTLGQWVVRQRFLYRQYPNRTANSSLTPERISELNKLSFPWTTRSEQLWQERIGDLMEYKRKHGDCMVPRKYPPNEQLAAWVATQRKNYNRREKGQPSPLTIARIQELEELGFVWSYWDFNLNNFQ</sequence>
<feature type="domain" description="Helicase-associated" evidence="2">
    <location>
        <begin position="155"/>
        <end position="219"/>
    </location>
</feature>
<evidence type="ECO:0000259" key="2">
    <source>
        <dbReference type="Pfam" id="PF03457"/>
    </source>
</evidence>
<keyword evidence="1" id="KW-0732">Signal</keyword>
<dbReference type="GO" id="GO:0004386">
    <property type="term" value="F:helicase activity"/>
    <property type="evidence" value="ECO:0007669"/>
    <property type="project" value="UniProtKB-KW"/>
</dbReference>
<proteinExistence type="predicted"/>
<feature type="domain" description="Helicase-associated" evidence="2">
    <location>
        <begin position="76"/>
        <end position="141"/>
    </location>
</feature>
<accession>A0AAD8Y3B7</accession>
<keyword evidence="3" id="KW-0347">Helicase</keyword>